<name>A0AC61MSX8_9FIRM</name>
<reference evidence="1 2" key="1">
    <citation type="journal article" date="2022" name="Int. J. Syst. Evol. Microbiol.">
        <title>Miniphocaeibacter halophilus sp. nov., an ammonium-tolerant acetate-producing bacterium isolated from a biogas system.</title>
        <authorList>
            <person name="Schnurer A."/>
            <person name="Singh A."/>
            <person name="Bi S."/>
            <person name="Qiao W."/>
            <person name="Westerholm M."/>
        </authorList>
    </citation>
    <scope>NUCLEOTIDE SEQUENCE [LARGE SCALE GENOMIC DNA]</scope>
    <source>
        <strain evidence="1 2">AMB_01</strain>
    </source>
</reference>
<evidence type="ECO:0000313" key="1">
    <source>
        <dbReference type="EMBL" id="QQK07919.1"/>
    </source>
</evidence>
<protein>
    <submittedName>
        <fullName evidence="1">Threonine/serine exporter family protein</fullName>
    </submittedName>
</protein>
<dbReference type="Proteomes" id="UP000595814">
    <property type="component" value="Chromosome"/>
</dbReference>
<evidence type="ECO:0000313" key="2">
    <source>
        <dbReference type="Proteomes" id="UP000595814"/>
    </source>
</evidence>
<sequence length="149" mass="16443">MILFKSISAGASALFYGLFFNSPKKSTYGNFITGTVGMFVYYIFFVKLETKFVPLVISSFTIGLMAELLARICKFPATVYLVPSLIPQVPGLAMFRTMQGLAMQNLDAVLSNALDTLISATALALGIVLSTIFSKSINRVRMKSRKYKR</sequence>
<keyword evidence="2" id="KW-1185">Reference proteome</keyword>
<organism evidence="1 2">
    <name type="scientific">Miniphocaeibacter halophilus</name>
    <dbReference type="NCBI Taxonomy" id="2931922"/>
    <lineage>
        <taxon>Bacteria</taxon>
        <taxon>Bacillati</taxon>
        <taxon>Bacillota</taxon>
        <taxon>Tissierellia</taxon>
        <taxon>Tissierellales</taxon>
        <taxon>Peptoniphilaceae</taxon>
        <taxon>Miniphocaeibacter</taxon>
    </lineage>
</organism>
<accession>A0AC61MSX8</accession>
<gene>
    <name evidence="1" type="ORF">JFY71_11730</name>
</gene>
<proteinExistence type="predicted"/>
<dbReference type="EMBL" id="CP066744">
    <property type="protein sequence ID" value="QQK07919.1"/>
    <property type="molecule type" value="Genomic_DNA"/>
</dbReference>